<dbReference type="EMBL" id="JAALLS010000010">
    <property type="protein sequence ID" value="NGP88476.1"/>
    <property type="molecule type" value="Genomic_DNA"/>
</dbReference>
<accession>A0A6M1SYR5</accession>
<dbReference type="AlphaFoldDB" id="A0A6M1SYR5"/>
<name>A0A6M1SYR5_9BACT</name>
<evidence type="ECO:0000313" key="1">
    <source>
        <dbReference type="EMBL" id="NGP88476.1"/>
    </source>
</evidence>
<sequence length="65" mass="7514">MTDTLSTIDGILLDMNSTFMFGEDNFDDNQDFYNTYRKLGGKKLSRNSVNNIIRDCYNGMGKLYK</sequence>
<gene>
    <name evidence="1" type="ORF">G3569_08920</name>
</gene>
<evidence type="ECO:0000313" key="2">
    <source>
        <dbReference type="Proteomes" id="UP000479132"/>
    </source>
</evidence>
<dbReference type="RefSeq" id="WP_165268244.1">
    <property type="nucleotide sequence ID" value="NZ_JAALLS010000010.1"/>
</dbReference>
<reference evidence="1 2" key="1">
    <citation type="submission" date="2020-02" db="EMBL/GenBank/DDBJ databases">
        <title>Aliifodinibius halophilus 2W32, complete genome.</title>
        <authorList>
            <person name="Li Y."/>
            <person name="Wu S."/>
        </authorList>
    </citation>
    <scope>NUCLEOTIDE SEQUENCE [LARGE SCALE GENOMIC DNA]</scope>
    <source>
        <strain evidence="1 2">2W32</strain>
    </source>
</reference>
<protein>
    <submittedName>
        <fullName evidence="1">Uncharacterized protein</fullName>
    </submittedName>
</protein>
<proteinExistence type="predicted"/>
<organism evidence="1 2">
    <name type="scientific">Fodinibius halophilus</name>
    <dbReference type="NCBI Taxonomy" id="1736908"/>
    <lineage>
        <taxon>Bacteria</taxon>
        <taxon>Pseudomonadati</taxon>
        <taxon>Balneolota</taxon>
        <taxon>Balneolia</taxon>
        <taxon>Balneolales</taxon>
        <taxon>Balneolaceae</taxon>
        <taxon>Fodinibius</taxon>
    </lineage>
</organism>
<comment type="caution">
    <text evidence="1">The sequence shown here is derived from an EMBL/GenBank/DDBJ whole genome shotgun (WGS) entry which is preliminary data.</text>
</comment>
<dbReference type="Proteomes" id="UP000479132">
    <property type="component" value="Unassembled WGS sequence"/>
</dbReference>
<keyword evidence="2" id="KW-1185">Reference proteome</keyword>